<dbReference type="OrthoDB" id="3913483at2759"/>
<proteinExistence type="predicted"/>
<evidence type="ECO:0000256" key="1">
    <source>
        <dbReference type="SAM" id="MobiDB-lite"/>
    </source>
</evidence>
<protein>
    <submittedName>
        <fullName evidence="2">Uncharacterized protein</fullName>
    </submittedName>
</protein>
<evidence type="ECO:0000313" key="3">
    <source>
        <dbReference type="Proteomes" id="UP000236664"/>
    </source>
</evidence>
<comment type="caution">
    <text evidence="2">The sequence shown here is derived from an EMBL/GenBank/DDBJ whole genome shotgun (WGS) entry which is preliminary data.</text>
</comment>
<evidence type="ECO:0000313" key="2">
    <source>
        <dbReference type="EMBL" id="PNP77204.1"/>
    </source>
</evidence>
<organism evidence="2 3">
    <name type="scientific">Gibberella nygamai</name>
    <name type="common">Bean root rot disease fungus</name>
    <name type="synonym">Fusarium nygamai</name>
    <dbReference type="NCBI Taxonomy" id="42673"/>
    <lineage>
        <taxon>Eukaryota</taxon>
        <taxon>Fungi</taxon>
        <taxon>Dikarya</taxon>
        <taxon>Ascomycota</taxon>
        <taxon>Pezizomycotina</taxon>
        <taxon>Sordariomycetes</taxon>
        <taxon>Hypocreomycetidae</taxon>
        <taxon>Hypocreales</taxon>
        <taxon>Nectriaceae</taxon>
        <taxon>Fusarium</taxon>
        <taxon>Fusarium fujikuroi species complex</taxon>
    </lineage>
</organism>
<reference evidence="2 3" key="1">
    <citation type="submission" date="2017-06" db="EMBL/GenBank/DDBJ databases">
        <title>Genome of Fusarium nygamai isolate CS10214.</title>
        <authorList>
            <person name="Gardiner D.M."/>
            <person name="Obanor F."/>
            <person name="Kazan K."/>
        </authorList>
    </citation>
    <scope>NUCLEOTIDE SEQUENCE [LARGE SCALE GENOMIC DNA]</scope>
    <source>
        <strain evidence="2 3">CS10214</strain>
    </source>
</reference>
<sequence>MTQSKDQKIAETQANLPLPDQPPKASDWQSADARTVNVGAGKHEGPIGTDSAAQSGLREPATKGEEVDLSNVGREGVEKRQQ</sequence>
<keyword evidence="3" id="KW-1185">Reference proteome</keyword>
<dbReference type="EMBL" id="MTQA01000130">
    <property type="protein sequence ID" value="PNP77204.1"/>
    <property type="molecule type" value="Genomic_DNA"/>
</dbReference>
<feature type="region of interest" description="Disordered" evidence="1">
    <location>
        <begin position="1"/>
        <end position="82"/>
    </location>
</feature>
<dbReference type="AlphaFoldDB" id="A0A2K0W4K3"/>
<gene>
    <name evidence="2" type="ORF">FNYG_09504</name>
</gene>
<accession>A0A2K0W4K3</accession>
<name>A0A2K0W4K3_GIBNY</name>
<dbReference type="Proteomes" id="UP000236664">
    <property type="component" value="Unassembled WGS sequence"/>
</dbReference>